<reference evidence="1 2" key="1">
    <citation type="journal article" date="2016" name="Int. J. Syst. Evol. Microbiol.">
        <title>Pontibacter aydingkolensis sp. nov., isolated from soil of a salt lake.</title>
        <authorList>
            <person name="Osman G."/>
            <person name="Zhang T."/>
            <person name="Lou K."/>
            <person name="Gao Y."/>
            <person name="Chang W."/>
            <person name="Lin Q."/>
            <person name="Yang H.M."/>
            <person name="Huo X.D."/>
            <person name="Wang N."/>
        </authorList>
    </citation>
    <scope>NUCLEOTIDE SEQUENCE [LARGE SCALE GENOMIC DNA]</scope>
    <source>
        <strain evidence="1 2">KACC 19255</strain>
    </source>
</reference>
<dbReference type="PROSITE" id="PS51257">
    <property type="entry name" value="PROKAR_LIPOPROTEIN"/>
    <property type="match status" value="1"/>
</dbReference>
<dbReference type="InterPro" id="IPR033786">
    <property type="entry name" value="TTHB210-like"/>
</dbReference>
<evidence type="ECO:0000313" key="1">
    <source>
        <dbReference type="EMBL" id="MBW7469325.1"/>
    </source>
</evidence>
<name>A0ABS7CZS2_9BACT</name>
<dbReference type="CDD" id="cd11669">
    <property type="entry name" value="TTHB210-like"/>
    <property type="match status" value="1"/>
</dbReference>
<dbReference type="Proteomes" id="UP000813018">
    <property type="component" value="Unassembled WGS sequence"/>
</dbReference>
<comment type="caution">
    <text evidence="1">The sequence shown here is derived from an EMBL/GenBank/DDBJ whole genome shotgun (WGS) entry which is preliminary data.</text>
</comment>
<protein>
    <submittedName>
        <fullName evidence="1">DUF5602 domain-containing protein</fullName>
    </submittedName>
</protein>
<accession>A0ABS7CZS2</accession>
<organism evidence="1 2">
    <name type="scientific">Pontibacter aydingkolensis</name>
    <dbReference type="NCBI Taxonomy" id="1911536"/>
    <lineage>
        <taxon>Bacteria</taxon>
        <taxon>Pseudomonadati</taxon>
        <taxon>Bacteroidota</taxon>
        <taxon>Cytophagia</taxon>
        <taxon>Cytophagales</taxon>
        <taxon>Hymenobacteraceae</taxon>
        <taxon>Pontibacter</taxon>
    </lineage>
</organism>
<dbReference type="EMBL" id="JAHYXK010000035">
    <property type="protein sequence ID" value="MBW7469325.1"/>
    <property type="molecule type" value="Genomic_DNA"/>
</dbReference>
<gene>
    <name evidence="1" type="ORF">K0O23_19810</name>
</gene>
<dbReference type="RefSeq" id="WP_219879198.1">
    <property type="nucleotide sequence ID" value="NZ_JAHYXK010000035.1"/>
</dbReference>
<sequence>MKKNNFSGFYKVLAFLAFTSVISLTSCERHDDATPNVMGASTATELRTSTTHTQFGPAIPFGRGVARSWIQTTKSGEPLAIGINISAKATASLPDEMMVYTLALPKNSAFDPFKSVMLDWNPEGHAPDGVYTLPHFDMHFYLIAEEERMMIAPGPQTVFPESQYLPQNFVTDGFAVPMMGAHWINLLAPEWNGQKFTHTFIYGSYLEDVIFYEPMITLEFLQGLAPGQTVTAQIPQPSQVQKSGYYPTHYTITYDPTPREYIIALTGLRFRQAQ</sequence>
<proteinExistence type="predicted"/>
<keyword evidence="2" id="KW-1185">Reference proteome</keyword>
<evidence type="ECO:0000313" key="2">
    <source>
        <dbReference type="Proteomes" id="UP000813018"/>
    </source>
</evidence>